<evidence type="ECO:0000256" key="6">
    <source>
        <dbReference type="ARBA" id="ARBA00022989"/>
    </source>
</evidence>
<evidence type="ECO:0000313" key="10">
    <source>
        <dbReference type="EMBL" id="KAK9496884.1"/>
    </source>
</evidence>
<sequence>MGFAFIPCALITSFWAVIGIVLPLFLPKGTNRALIQLSLVLTAVCAWLFWLCAYMAQMNPLVGPKLRNTTILMIASEWGNKVEL</sequence>
<comment type="subunit">
    <text evidence="9">V-ATPase is a heteromultimeric enzyme made up of two complexes: the ATP-hydrolytic V1 complex and the proton translocation V0 complex.</text>
</comment>
<dbReference type="AlphaFoldDB" id="A0AAW1CKW7"/>
<dbReference type="InterPro" id="IPR008389">
    <property type="entry name" value="ATPase_V0-cplx_e1/e2_su"/>
</dbReference>
<comment type="subcellular location">
    <subcellularLocation>
        <location evidence="1">Endomembrane system</location>
        <topology evidence="1">Multi-pass membrane protein</topology>
    </subcellularLocation>
    <subcellularLocation>
        <location evidence="9">Membrane</location>
        <topology evidence="9">Multi-pass membrane protein</topology>
    </subcellularLocation>
</comment>
<keyword evidence="8 9" id="KW-0472">Membrane</keyword>
<keyword evidence="7 9" id="KW-0406">Ion transport</keyword>
<keyword evidence="3 9" id="KW-0813">Transport</keyword>
<evidence type="ECO:0000256" key="5">
    <source>
        <dbReference type="ARBA" id="ARBA00022781"/>
    </source>
</evidence>
<evidence type="ECO:0000256" key="7">
    <source>
        <dbReference type="ARBA" id="ARBA00023065"/>
    </source>
</evidence>
<dbReference type="GO" id="GO:0046961">
    <property type="term" value="F:proton-transporting ATPase activity, rotational mechanism"/>
    <property type="evidence" value="ECO:0007669"/>
    <property type="project" value="InterPro"/>
</dbReference>
<name>A0AAW1CKW7_9HEMI</name>
<dbReference type="PIRSF" id="PIRSF038097">
    <property type="entry name" value="V-ATP_synth_e1/e2"/>
    <property type="match status" value="1"/>
</dbReference>
<comment type="function">
    <text evidence="9">Subunit of the V0 complex of vacuolar(H+)-ATPase (V-ATPase), a multisubunit enzyme composed of a peripheral complex (V1) that hydrolyzes ATP and a membrane integral complex (V0) that translocates protons. V-ATPase is responsible for acidifying and maintaining the pH of intracellular compartments and in some cell types, is targeted to the plasma membrane, where it is responsible for acidifying the extracellular environment.</text>
</comment>
<organism evidence="10 12">
    <name type="scientific">Rhynocoris fuscipes</name>
    <dbReference type="NCBI Taxonomy" id="488301"/>
    <lineage>
        <taxon>Eukaryota</taxon>
        <taxon>Metazoa</taxon>
        <taxon>Ecdysozoa</taxon>
        <taxon>Arthropoda</taxon>
        <taxon>Hexapoda</taxon>
        <taxon>Insecta</taxon>
        <taxon>Pterygota</taxon>
        <taxon>Neoptera</taxon>
        <taxon>Paraneoptera</taxon>
        <taxon>Hemiptera</taxon>
        <taxon>Heteroptera</taxon>
        <taxon>Panheteroptera</taxon>
        <taxon>Cimicomorpha</taxon>
        <taxon>Reduviidae</taxon>
        <taxon>Harpactorinae</taxon>
        <taxon>Harpactorini</taxon>
        <taxon>Rhynocoris</taxon>
    </lineage>
</organism>
<dbReference type="EMBL" id="JAPXFL010000041">
    <property type="protein sequence ID" value="KAK9496884.1"/>
    <property type="molecule type" value="Genomic_DNA"/>
</dbReference>
<dbReference type="GO" id="GO:0012505">
    <property type="term" value="C:endomembrane system"/>
    <property type="evidence" value="ECO:0007669"/>
    <property type="project" value="UniProtKB-SubCell"/>
</dbReference>
<evidence type="ECO:0000256" key="8">
    <source>
        <dbReference type="ARBA" id="ARBA00023136"/>
    </source>
</evidence>
<keyword evidence="4 9" id="KW-0812">Transmembrane</keyword>
<feature type="transmembrane region" description="Helical" evidence="9">
    <location>
        <begin position="6"/>
        <end position="26"/>
    </location>
</feature>
<dbReference type="GO" id="GO:0033181">
    <property type="term" value="C:plasma membrane proton-transporting V-type ATPase complex"/>
    <property type="evidence" value="ECO:0007669"/>
    <property type="project" value="TreeGrafter"/>
</dbReference>
<dbReference type="InterPro" id="IPR017385">
    <property type="entry name" value="ATPase_V0-cplx_e1/e2_su_met"/>
</dbReference>
<evidence type="ECO:0000313" key="11">
    <source>
        <dbReference type="EMBL" id="KAK9509432.1"/>
    </source>
</evidence>
<comment type="caution">
    <text evidence="10">The sequence shown here is derived from an EMBL/GenBank/DDBJ whole genome shotgun (WGS) entry which is preliminary data.</text>
</comment>
<gene>
    <name evidence="11" type="ORF">O3M35_006750</name>
    <name evidence="10" type="ORF">O3M35_012891</name>
</gene>
<keyword evidence="6 9" id="KW-1133">Transmembrane helix</keyword>
<keyword evidence="12" id="KW-1185">Reference proteome</keyword>
<protein>
    <recommendedName>
        <fullName evidence="9">V-type proton ATPase subunit</fullName>
    </recommendedName>
</protein>
<dbReference type="Proteomes" id="UP001461498">
    <property type="component" value="Unassembled WGS sequence"/>
</dbReference>
<keyword evidence="5 9" id="KW-0375">Hydrogen ion transport</keyword>
<evidence type="ECO:0000313" key="12">
    <source>
        <dbReference type="Proteomes" id="UP001461498"/>
    </source>
</evidence>
<evidence type="ECO:0000256" key="9">
    <source>
        <dbReference type="PIRNR" id="PIRNR038097"/>
    </source>
</evidence>
<evidence type="ECO:0000256" key="2">
    <source>
        <dbReference type="ARBA" id="ARBA00008328"/>
    </source>
</evidence>
<dbReference type="GO" id="GO:0033179">
    <property type="term" value="C:proton-transporting V-type ATPase, V0 domain"/>
    <property type="evidence" value="ECO:0007669"/>
    <property type="project" value="UniProtKB-UniRule"/>
</dbReference>
<evidence type="ECO:0000256" key="1">
    <source>
        <dbReference type="ARBA" id="ARBA00004127"/>
    </source>
</evidence>
<evidence type="ECO:0000256" key="3">
    <source>
        <dbReference type="ARBA" id="ARBA00022448"/>
    </source>
</evidence>
<dbReference type="PANTHER" id="PTHR12263">
    <property type="entry name" value="VACUOLAR ATP SYNTHASE SUBUNIT H"/>
    <property type="match status" value="1"/>
</dbReference>
<proteinExistence type="inferred from homology"/>
<dbReference type="PANTHER" id="PTHR12263:SF0">
    <property type="entry name" value="V-TYPE PROTON ATPASE SUBUNIT"/>
    <property type="match status" value="1"/>
</dbReference>
<reference evidence="10 12" key="1">
    <citation type="submission" date="2022-12" db="EMBL/GenBank/DDBJ databases">
        <title>Chromosome-level genome assembly of true bugs.</title>
        <authorList>
            <person name="Ma L."/>
            <person name="Li H."/>
        </authorList>
    </citation>
    <scope>NUCLEOTIDE SEQUENCE [LARGE SCALE GENOMIC DNA]</scope>
    <source>
        <strain evidence="10">Lab_2022b</strain>
    </source>
</reference>
<feature type="transmembrane region" description="Helical" evidence="9">
    <location>
        <begin position="33"/>
        <end position="56"/>
    </location>
</feature>
<dbReference type="EMBL" id="JAPXFL010000003">
    <property type="protein sequence ID" value="KAK9509432.1"/>
    <property type="molecule type" value="Genomic_DNA"/>
</dbReference>
<accession>A0AAW1CKW7</accession>
<comment type="similarity">
    <text evidence="2 9">Belongs to the V-ATPase e1/e2 subunit family.</text>
</comment>
<evidence type="ECO:0000256" key="4">
    <source>
        <dbReference type="ARBA" id="ARBA00022692"/>
    </source>
</evidence>
<dbReference type="Pfam" id="PF05493">
    <property type="entry name" value="ATP_synt_H"/>
    <property type="match status" value="1"/>
</dbReference>